<dbReference type="Proteomes" id="UP000321353">
    <property type="component" value="Chromosome"/>
</dbReference>
<evidence type="ECO:0000313" key="2">
    <source>
        <dbReference type="EMBL" id="QEG00311.1"/>
    </source>
</evidence>
<dbReference type="EMBL" id="CP036264">
    <property type="protein sequence ID" value="QEG00311.1"/>
    <property type="molecule type" value="Genomic_DNA"/>
</dbReference>
<feature type="transmembrane region" description="Helical" evidence="1">
    <location>
        <begin position="43"/>
        <end position="66"/>
    </location>
</feature>
<keyword evidence="3" id="KW-1185">Reference proteome</keyword>
<evidence type="ECO:0000256" key="1">
    <source>
        <dbReference type="SAM" id="Phobius"/>
    </source>
</evidence>
<proteinExistence type="predicted"/>
<keyword evidence="1" id="KW-0812">Transmembrane</keyword>
<feature type="transmembrane region" description="Helical" evidence="1">
    <location>
        <begin position="12"/>
        <end position="31"/>
    </location>
</feature>
<gene>
    <name evidence="2" type="ORF">Mal15_43810</name>
</gene>
<organism evidence="2 3">
    <name type="scientific">Stieleria maiorica</name>
    <dbReference type="NCBI Taxonomy" id="2795974"/>
    <lineage>
        <taxon>Bacteria</taxon>
        <taxon>Pseudomonadati</taxon>
        <taxon>Planctomycetota</taxon>
        <taxon>Planctomycetia</taxon>
        <taxon>Pirellulales</taxon>
        <taxon>Pirellulaceae</taxon>
        <taxon>Stieleria</taxon>
    </lineage>
</organism>
<reference evidence="2 3" key="1">
    <citation type="submission" date="2019-02" db="EMBL/GenBank/DDBJ databases">
        <title>Planctomycetal bacteria perform biofilm scaping via a novel small molecule.</title>
        <authorList>
            <person name="Jeske O."/>
            <person name="Boedeker C."/>
            <person name="Wiegand S."/>
            <person name="Breitling P."/>
            <person name="Kallscheuer N."/>
            <person name="Jogler M."/>
            <person name="Rohde M."/>
            <person name="Petersen J."/>
            <person name="Medema M.H."/>
            <person name="Surup F."/>
            <person name="Jogler C."/>
        </authorList>
    </citation>
    <scope>NUCLEOTIDE SEQUENCE [LARGE SCALE GENOMIC DNA]</scope>
    <source>
        <strain evidence="2 3">Mal15</strain>
    </source>
</reference>
<dbReference type="KEGG" id="smam:Mal15_43810"/>
<accession>A0A5B9MK05</accession>
<dbReference type="AlphaFoldDB" id="A0A5B9MK05"/>
<evidence type="ECO:0000313" key="3">
    <source>
        <dbReference type="Proteomes" id="UP000321353"/>
    </source>
</evidence>
<keyword evidence="1" id="KW-1133">Transmembrane helix</keyword>
<sequence>MKSMHTKKLVKANMFYWVAAMALPIIFDLGLKAFASDAARFPWIILIPPLFLGLGVASNQLIIAAADAPGHAEPDRQSDS</sequence>
<keyword evidence="1" id="KW-0472">Membrane</keyword>
<protein>
    <submittedName>
        <fullName evidence="2">Uncharacterized protein</fullName>
    </submittedName>
</protein>
<dbReference type="RefSeq" id="WP_147869572.1">
    <property type="nucleotide sequence ID" value="NZ_CP036264.1"/>
</dbReference>
<name>A0A5B9MK05_9BACT</name>